<dbReference type="InterPro" id="IPR019587">
    <property type="entry name" value="Polyketide_cyclase/dehydratase"/>
</dbReference>
<evidence type="ECO:0000313" key="1">
    <source>
        <dbReference type="EMBL" id="TGD70811.1"/>
    </source>
</evidence>
<dbReference type="EMBL" id="SRLE01000018">
    <property type="protein sequence ID" value="TGD70811.1"/>
    <property type="molecule type" value="Genomic_DNA"/>
</dbReference>
<dbReference type="SUPFAM" id="SSF55961">
    <property type="entry name" value="Bet v1-like"/>
    <property type="match status" value="1"/>
</dbReference>
<dbReference type="AlphaFoldDB" id="A0A4Z0LU49"/>
<dbReference type="Gene3D" id="3.30.530.20">
    <property type="match status" value="1"/>
</dbReference>
<dbReference type="CDD" id="cd07812">
    <property type="entry name" value="SRPBCC"/>
    <property type="match status" value="1"/>
</dbReference>
<evidence type="ECO:0000313" key="2">
    <source>
        <dbReference type="Proteomes" id="UP000298050"/>
    </source>
</evidence>
<sequence>MRRRASLHLSAANRHRPTRIRERIMIEAQHGLVIEAGIDEVWDYVQDITKWANLFPGCHSCEVIDEHDSRWVIKVGAGGLVKTVNVLVHVDQWDGPGRVDFTYSLEAEPVVGGGSYTAARSGDGSTEVGLQVRVEGSGQMAPMWEAMCKPLLPQMAKTFSSRLKEEIEQVAVPVGAPAAVGESRGFLGWLSRLWSRLLGRQPSA</sequence>
<proteinExistence type="predicted"/>
<dbReference type="InterPro" id="IPR023393">
    <property type="entry name" value="START-like_dom_sf"/>
</dbReference>
<dbReference type="OrthoDB" id="1450423at2"/>
<organism evidence="1 2">
    <name type="scientific">Mangrovimicrobium sediminis</name>
    <dbReference type="NCBI Taxonomy" id="2562682"/>
    <lineage>
        <taxon>Bacteria</taxon>
        <taxon>Pseudomonadati</taxon>
        <taxon>Pseudomonadota</taxon>
        <taxon>Gammaproteobacteria</taxon>
        <taxon>Cellvibrionales</taxon>
        <taxon>Halieaceae</taxon>
        <taxon>Mangrovimicrobium</taxon>
    </lineage>
</organism>
<dbReference type="Pfam" id="PF10604">
    <property type="entry name" value="Polyketide_cyc2"/>
    <property type="match status" value="1"/>
</dbReference>
<accession>A0A4Z0LU49</accession>
<dbReference type="Proteomes" id="UP000298050">
    <property type="component" value="Unassembled WGS sequence"/>
</dbReference>
<reference evidence="1 2" key="1">
    <citation type="submission" date="2019-04" db="EMBL/GenBank/DDBJ databases">
        <title>Taxonomy of novel Haliea sp. from mangrove soil of West Coast of India.</title>
        <authorList>
            <person name="Verma A."/>
            <person name="Kumar P."/>
            <person name="Krishnamurthi S."/>
        </authorList>
    </citation>
    <scope>NUCLEOTIDE SEQUENCE [LARGE SCALE GENOMIC DNA]</scope>
    <source>
        <strain evidence="1 2">SAOS-164</strain>
    </source>
</reference>
<name>A0A4Z0LU49_9GAMM</name>
<gene>
    <name evidence="1" type="ORF">E4634_20610</name>
</gene>
<keyword evidence="2" id="KW-1185">Reference proteome</keyword>
<comment type="caution">
    <text evidence="1">The sequence shown here is derived from an EMBL/GenBank/DDBJ whole genome shotgun (WGS) entry which is preliminary data.</text>
</comment>
<protein>
    <submittedName>
        <fullName evidence="1">SRPBCC family protein</fullName>
    </submittedName>
</protein>